<sequence length="38" mass="4175">MNNRIGIIGSGTAGLQLAYSLKMNSMSLYFFHQQLPTA</sequence>
<gene>
    <name evidence="1" type="ORF">DFP97_10823</name>
</gene>
<name>A0A368VYR5_9BACL</name>
<evidence type="ECO:0000313" key="2">
    <source>
        <dbReference type="Proteomes" id="UP000252415"/>
    </source>
</evidence>
<dbReference type="EMBL" id="QPJD01000008">
    <property type="protein sequence ID" value="RCW47410.1"/>
    <property type="molecule type" value="Genomic_DNA"/>
</dbReference>
<dbReference type="InterPro" id="IPR036188">
    <property type="entry name" value="FAD/NAD-bd_sf"/>
</dbReference>
<evidence type="ECO:0008006" key="3">
    <source>
        <dbReference type="Google" id="ProtNLM"/>
    </source>
</evidence>
<dbReference type="Gene3D" id="3.50.50.60">
    <property type="entry name" value="FAD/NAD(P)-binding domain"/>
    <property type="match status" value="1"/>
</dbReference>
<protein>
    <recommendedName>
        <fullName evidence="3">Pyridine nucleotide-disulfide oxidoreductase</fullName>
    </recommendedName>
</protein>
<accession>A0A368VYR5</accession>
<evidence type="ECO:0000313" key="1">
    <source>
        <dbReference type="EMBL" id="RCW47410.1"/>
    </source>
</evidence>
<reference evidence="1 2" key="1">
    <citation type="submission" date="2018-07" db="EMBL/GenBank/DDBJ databases">
        <title>Genomic Encyclopedia of Type Strains, Phase III (KMG-III): the genomes of soil and plant-associated and newly described type strains.</title>
        <authorList>
            <person name="Whitman W."/>
        </authorList>
    </citation>
    <scope>NUCLEOTIDE SEQUENCE [LARGE SCALE GENOMIC DNA]</scope>
    <source>
        <strain evidence="1 2">CECT 7506</strain>
    </source>
</reference>
<organism evidence="1 2">
    <name type="scientific">Paenibacillus prosopidis</name>
    <dbReference type="NCBI Taxonomy" id="630520"/>
    <lineage>
        <taxon>Bacteria</taxon>
        <taxon>Bacillati</taxon>
        <taxon>Bacillota</taxon>
        <taxon>Bacilli</taxon>
        <taxon>Bacillales</taxon>
        <taxon>Paenibacillaceae</taxon>
        <taxon>Paenibacillus</taxon>
    </lineage>
</organism>
<dbReference type="Proteomes" id="UP000252415">
    <property type="component" value="Unassembled WGS sequence"/>
</dbReference>
<proteinExistence type="predicted"/>
<dbReference type="AlphaFoldDB" id="A0A368VYR5"/>
<comment type="caution">
    <text evidence="1">The sequence shown here is derived from an EMBL/GenBank/DDBJ whole genome shotgun (WGS) entry which is preliminary data.</text>
</comment>
<keyword evidence="2" id="KW-1185">Reference proteome</keyword>